<dbReference type="PANTHER" id="PTHR48104">
    <property type="entry name" value="METACASPASE-4"/>
    <property type="match status" value="1"/>
</dbReference>
<dbReference type="Gene3D" id="3.40.50.1460">
    <property type="match status" value="1"/>
</dbReference>
<evidence type="ECO:0000256" key="2">
    <source>
        <dbReference type="SAM" id="MobiDB-lite"/>
    </source>
</evidence>
<feature type="region of interest" description="Disordered" evidence="2">
    <location>
        <begin position="669"/>
        <end position="733"/>
    </location>
</feature>
<sequence>MQPINLLIRNEASACPYDILGYNLVPCLQSSRSPLSTLPQLRKMDGSTSHLFGLLIGINAYKSSAFPSLRGAVADARAVAAYLQDQLNVPKDHLTILENESATRAAILKQLRCLATDARIRRGDLIIIFYAGYGSETAAPLGWEVGGQSANIQLTLPYDACCESGEEVVAPILDCTFGVLLSAIAQEKGDNIVVIMDSCHSASGLRAFNESSDFVRCVPLPPSFQFLGSPDAGIGSSYPTNNSLRSHVRLSACGPSDQAWEADGRGVFTVALLNFLKDNHEQNNKLRYCDIVMQMDIDPKQSPCCEGLNQERSIFTTTSPPPIEYFIPAYTRTSKNGSFAYFLNGGTAHGLIIGDEFGIYSDMDSPEPEGTLVVDEVGSFYSILRYGGKGIPITGNAIALCTKQGKRRPFRIHSRSHSSGTVLDIPSLLDSSKDFSNFVVASSLEECDLDVSVEDPHTIFRLRNIRGAECLCVQPTSEELARILKASSRFFSELDHTADFPDITQHIEVKMYEFARALTTDTIPPKPVPYESHCFALRAGYSYCLQLTNKSPYDLYPTVHHFDPKDEFKFDIWYRPACTQSRLDAPLKKSGGSLTIAYGSSISPFVIPFTDKEGLANVFLKVSLFTRPLDPFYESQSFRFARHLPETHKGPWATIIKRVRYCSIQESPDGEELSIDTSSLRPGLRNTESQSSDILDVDKKNSGFSSHPEPKTKVPSGPEHGDLKTQATDPGDDRSSAGLLLRVFTIYLFTFIFIDIYEYLV</sequence>
<evidence type="ECO:0000313" key="5">
    <source>
        <dbReference type="Proteomes" id="UP000027222"/>
    </source>
</evidence>
<evidence type="ECO:0000256" key="1">
    <source>
        <dbReference type="ARBA" id="ARBA00009005"/>
    </source>
</evidence>
<evidence type="ECO:0008006" key="6">
    <source>
        <dbReference type="Google" id="ProtNLM"/>
    </source>
</evidence>
<dbReference type="HOGENOM" id="CLU_011935_1_0_1"/>
<reference evidence="5" key="1">
    <citation type="journal article" date="2014" name="Proc. Natl. Acad. Sci. U.S.A.">
        <title>Extensive sampling of basidiomycete genomes demonstrates inadequacy of the white-rot/brown-rot paradigm for wood decay fungi.</title>
        <authorList>
            <person name="Riley R."/>
            <person name="Salamov A.A."/>
            <person name="Brown D.W."/>
            <person name="Nagy L.G."/>
            <person name="Floudas D."/>
            <person name="Held B.W."/>
            <person name="Levasseur A."/>
            <person name="Lombard V."/>
            <person name="Morin E."/>
            <person name="Otillar R."/>
            <person name="Lindquist E.A."/>
            <person name="Sun H."/>
            <person name="LaButti K.M."/>
            <person name="Schmutz J."/>
            <person name="Jabbour D."/>
            <person name="Luo H."/>
            <person name="Baker S.E."/>
            <person name="Pisabarro A.G."/>
            <person name="Walton J.D."/>
            <person name="Blanchette R.A."/>
            <person name="Henrissat B."/>
            <person name="Martin F."/>
            <person name="Cullen D."/>
            <person name="Hibbett D.S."/>
            <person name="Grigoriev I.V."/>
        </authorList>
    </citation>
    <scope>NUCLEOTIDE SEQUENCE [LARGE SCALE GENOMIC DNA]</scope>
    <source>
        <strain evidence="5">CBS 339.88</strain>
    </source>
</reference>
<accession>A0A067T3A6</accession>
<gene>
    <name evidence="4" type="ORF">GALMADRAFT_141452</name>
</gene>
<keyword evidence="3" id="KW-1133">Transmembrane helix</keyword>
<dbReference type="AlphaFoldDB" id="A0A067T3A6"/>
<keyword evidence="3" id="KW-0472">Membrane</keyword>
<keyword evidence="3" id="KW-0812">Transmembrane</keyword>
<dbReference type="Proteomes" id="UP000027222">
    <property type="component" value="Unassembled WGS sequence"/>
</dbReference>
<proteinExistence type="inferred from homology"/>
<name>A0A067T3A6_GALM3</name>
<dbReference type="InterPro" id="IPR050452">
    <property type="entry name" value="Metacaspase"/>
</dbReference>
<dbReference type="GO" id="GO:0006508">
    <property type="term" value="P:proteolysis"/>
    <property type="evidence" value="ECO:0007669"/>
    <property type="project" value="TreeGrafter"/>
</dbReference>
<evidence type="ECO:0000313" key="4">
    <source>
        <dbReference type="EMBL" id="KDR74409.1"/>
    </source>
</evidence>
<feature type="transmembrane region" description="Helical" evidence="3">
    <location>
        <begin position="739"/>
        <end position="760"/>
    </location>
</feature>
<dbReference type="OrthoDB" id="10255174at2759"/>
<comment type="similarity">
    <text evidence="1">Belongs to the peptidase C14B family.</text>
</comment>
<dbReference type="PANTHER" id="PTHR48104:SF30">
    <property type="entry name" value="METACASPASE-1"/>
    <property type="match status" value="1"/>
</dbReference>
<dbReference type="GO" id="GO:0005737">
    <property type="term" value="C:cytoplasm"/>
    <property type="evidence" value="ECO:0007669"/>
    <property type="project" value="TreeGrafter"/>
</dbReference>
<dbReference type="GO" id="GO:0004197">
    <property type="term" value="F:cysteine-type endopeptidase activity"/>
    <property type="evidence" value="ECO:0007669"/>
    <property type="project" value="TreeGrafter"/>
</dbReference>
<keyword evidence="5" id="KW-1185">Reference proteome</keyword>
<evidence type="ECO:0000256" key="3">
    <source>
        <dbReference type="SAM" id="Phobius"/>
    </source>
</evidence>
<dbReference type="EMBL" id="KL142383">
    <property type="protein sequence ID" value="KDR74409.1"/>
    <property type="molecule type" value="Genomic_DNA"/>
</dbReference>
<protein>
    <recommendedName>
        <fullName evidence="6">Caspase family p20 domain-containing protein</fullName>
    </recommendedName>
</protein>
<organism evidence="4 5">
    <name type="scientific">Galerina marginata (strain CBS 339.88)</name>
    <dbReference type="NCBI Taxonomy" id="685588"/>
    <lineage>
        <taxon>Eukaryota</taxon>
        <taxon>Fungi</taxon>
        <taxon>Dikarya</taxon>
        <taxon>Basidiomycota</taxon>
        <taxon>Agaricomycotina</taxon>
        <taxon>Agaricomycetes</taxon>
        <taxon>Agaricomycetidae</taxon>
        <taxon>Agaricales</taxon>
        <taxon>Agaricineae</taxon>
        <taxon>Strophariaceae</taxon>
        <taxon>Galerina</taxon>
    </lineage>
</organism>
<feature type="compositionally biased region" description="Polar residues" evidence="2">
    <location>
        <begin position="675"/>
        <end position="693"/>
    </location>
</feature>